<keyword evidence="1" id="KW-0812">Transmembrane</keyword>
<keyword evidence="1" id="KW-1133">Transmembrane helix</keyword>
<dbReference type="AlphaFoldDB" id="A0A974NS55"/>
<evidence type="ECO:0000256" key="1">
    <source>
        <dbReference type="SAM" id="Phobius"/>
    </source>
</evidence>
<evidence type="ECO:0000313" key="3">
    <source>
        <dbReference type="Proteomes" id="UP000595894"/>
    </source>
</evidence>
<proteinExistence type="predicted"/>
<name>A0A974NS55_9SPHN</name>
<evidence type="ECO:0008006" key="4">
    <source>
        <dbReference type="Google" id="ProtNLM"/>
    </source>
</evidence>
<dbReference type="RefSeq" id="WP_202090622.1">
    <property type="nucleotide sequence ID" value="NZ_CP061035.1"/>
</dbReference>
<dbReference type="Proteomes" id="UP000595894">
    <property type="component" value="Chromosome"/>
</dbReference>
<keyword evidence="3" id="KW-1185">Reference proteome</keyword>
<gene>
    <name evidence="2" type="ORF">H5J25_10120</name>
</gene>
<feature type="transmembrane region" description="Helical" evidence="1">
    <location>
        <begin position="31"/>
        <end position="51"/>
    </location>
</feature>
<dbReference type="KEGG" id="sari:H5J25_10120"/>
<accession>A0A974NS55</accession>
<evidence type="ECO:0000313" key="2">
    <source>
        <dbReference type="EMBL" id="QQV75951.1"/>
    </source>
</evidence>
<protein>
    <recommendedName>
        <fullName evidence="4">DUF4175 domain-containing protein</fullName>
    </recommendedName>
</protein>
<sequence length="65" mass="6960">MRRRRTTFAIPAFLAITSLVALIVGLLGDGVIDFICWIGIALPLAAIGLSIDGSRRSKHAGANRR</sequence>
<keyword evidence="1" id="KW-0472">Membrane</keyword>
<organism evidence="2 3">
    <name type="scientific">Sphingomonas aliaeris</name>
    <dbReference type="NCBI Taxonomy" id="2759526"/>
    <lineage>
        <taxon>Bacteria</taxon>
        <taxon>Pseudomonadati</taxon>
        <taxon>Pseudomonadota</taxon>
        <taxon>Alphaproteobacteria</taxon>
        <taxon>Sphingomonadales</taxon>
        <taxon>Sphingomonadaceae</taxon>
        <taxon>Sphingomonas</taxon>
    </lineage>
</organism>
<reference evidence="3" key="1">
    <citation type="submission" date="2020-09" db="EMBL/GenBank/DDBJ databases">
        <title>Sphingomonas sp., a new species isolated from pork steak.</title>
        <authorList>
            <person name="Heidler von Heilborn D."/>
        </authorList>
    </citation>
    <scope>NUCLEOTIDE SEQUENCE [LARGE SCALE GENOMIC DNA]</scope>
</reference>
<dbReference type="EMBL" id="CP061035">
    <property type="protein sequence ID" value="QQV75951.1"/>
    <property type="molecule type" value="Genomic_DNA"/>
</dbReference>